<reference evidence="2 3" key="1">
    <citation type="submission" date="2022-05" db="EMBL/GenBank/DDBJ databases">
        <title>S8-45 Sphingomonas ultraviolaceadurans.</title>
        <authorList>
            <person name="Liu Y."/>
        </authorList>
    </citation>
    <scope>NUCLEOTIDE SEQUENCE [LARGE SCALE GENOMIC DNA]</scope>
    <source>
        <strain evidence="2 3">S8-45</strain>
    </source>
</reference>
<evidence type="ECO:0008006" key="4">
    <source>
        <dbReference type="Google" id="ProtNLM"/>
    </source>
</evidence>
<keyword evidence="1" id="KW-1133">Transmembrane helix</keyword>
<sequence length="166" mass="17432">MTYRPRPNPRDTMLDLSTRSLRILTVVALVAYPAGVLLKLAPGQADTAAGFVGGLLKIAALTAMVAVASSTLASIVVGRRREKLDEFQLGLRLSAMSKAYTALSALVGAAAVYAFLAVDLDLPMPATADAWQQLCTGGMLAILILPATFLVWSPAVGGDDIDEEDE</sequence>
<keyword evidence="1" id="KW-0472">Membrane</keyword>
<dbReference type="RefSeq" id="WP_249503791.1">
    <property type="nucleotide sequence ID" value="NZ_CP097253.1"/>
</dbReference>
<evidence type="ECO:0000313" key="3">
    <source>
        <dbReference type="Proteomes" id="UP000831921"/>
    </source>
</evidence>
<proteinExistence type="predicted"/>
<accession>A0ABY5MXF1</accession>
<name>A0ABY5MXF1_9SPHN</name>
<evidence type="ECO:0000256" key="1">
    <source>
        <dbReference type="SAM" id="Phobius"/>
    </source>
</evidence>
<dbReference type="EMBL" id="CP097253">
    <property type="protein sequence ID" value="UUR08012.1"/>
    <property type="molecule type" value="Genomic_DNA"/>
</dbReference>
<feature type="transmembrane region" description="Helical" evidence="1">
    <location>
        <begin position="130"/>
        <end position="152"/>
    </location>
</feature>
<gene>
    <name evidence="2" type="ORF">M1K48_13980</name>
</gene>
<keyword evidence="1" id="KW-0812">Transmembrane</keyword>
<feature type="transmembrane region" description="Helical" evidence="1">
    <location>
        <begin position="58"/>
        <end position="78"/>
    </location>
</feature>
<dbReference type="Proteomes" id="UP000831921">
    <property type="component" value="Chromosome"/>
</dbReference>
<feature type="transmembrane region" description="Helical" evidence="1">
    <location>
        <begin position="99"/>
        <end position="118"/>
    </location>
</feature>
<organism evidence="2 3">
    <name type="scientific">Sphingomonas glaciei</name>
    <dbReference type="NCBI Taxonomy" id="2938948"/>
    <lineage>
        <taxon>Bacteria</taxon>
        <taxon>Pseudomonadati</taxon>
        <taxon>Pseudomonadota</taxon>
        <taxon>Alphaproteobacteria</taxon>
        <taxon>Sphingomonadales</taxon>
        <taxon>Sphingomonadaceae</taxon>
        <taxon>Sphingomonas</taxon>
    </lineage>
</organism>
<evidence type="ECO:0000313" key="2">
    <source>
        <dbReference type="EMBL" id="UUR08012.1"/>
    </source>
</evidence>
<protein>
    <recommendedName>
        <fullName evidence="4">DUF2975 domain-containing protein</fullName>
    </recommendedName>
</protein>
<keyword evidence="3" id="KW-1185">Reference proteome</keyword>
<feature type="transmembrane region" description="Helical" evidence="1">
    <location>
        <begin position="21"/>
        <end position="38"/>
    </location>
</feature>